<dbReference type="Proteomes" id="UP000245783">
    <property type="component" value="Unassembled WGS sequence"/>
</dbReference>
<evidence type="ECO:0000313" key="3">
    <source>
        <dbReference type="Proteomes" id="UP000245783"/>
    </source>
</evidence>
<feature type="compositionally biased region" description="Basic and acidic residues" evidence="1">
    <location>
        <begin position="94"/>
        <end position="105"/>
    </location>
</feature>
<dbReference type="GeneID" id="37033010"/>
<gene>
    <name evidence="2" type="ORF">IE81DRAFT_233041</name>
</gene>
<evidence type="ECO:0000313" key="2">
    <source>
        <dbReference type="EMBL" id="PWN40339.1"/>
    </source>
</evidence>
<protein>
    <submittedName>
        <fullName evidence="2">Uncharacterized protein</fullName>
    </submittedName>
</protein>
<feature type="region of interest" description="Disordered" evidence="1">
    <location>
        <begin position="94"/>
        <end position="191"/>
    </location>
</feature>
<feature type="compositionally biased region" description="Low complexity" evidence="1">
    <location>
        <begin position="116"/>
        <end position="133"/>
    </location>
</feature>
<name>A0A316VRR1_9BASI</name>
<dbReference type="RefSeq" id="XP_025367499.1">
    <property type="nucleotide sequence ID" value="XM_025511140.1"/>
</dbReference>
<reference evidence="2 3" key="1">
    <citation type="journal article" date="2018" name="Mol. Biol. Evol.">
        <title>Broad Genomic Sampling Reveals a Smut Pathogenic Ancestry of the Fungal Clade Ustilaginomycotina.</title>
        <authorList>
            <person name="Kijpornyongpan T."/>
            <person name="Mondo S.J."/>
            <person name="Barry K."/>
            <person name="Sandor L."/>
            <person name="Lee J."/>
            <person name="Lipzen A."/>
            <person name="Pangilinan J."/>
            <person name="LaButti K."/>
            <person name="Hainaut M."/>
            <person name="Henrissat B."/>
            <person name="Grigoriev I.V."/>
            <person name="Spatafora J.W."/>
            <person name="Aime M.C."/>
        </authorList>
    </citation>
    <scope>NUCLEOTIDE SEQUENCE [LARGE SCALE GENOMIC DNA]</scope>
    <source>
        <strain evidence="2 3">MCA 4658</strain>
    </source>
</reference>
<sequence>MVDHEDDAGLDSIAAAAAAAAAGKQDESHVQSIYAGAHLTLHLVEMKNEIAREDSVRARRLQVRKCVGEEAPDGIWPCLMSDLHLKYESHEADTFNVNRNERRPDPSTPTYNHSASQAQSHPHPLPSPSSSAQFSPRHRDHTERAELDGSMHDRASNASTSSASASSAPSNSDSEARSSSESSASREHRALVRSVRAHQLDKYIALQASPDVEKRITERMKNPTLRHNIDRIRKSVKEQERGVRYLRGCIVELLNSFAATCTSHDDGISSKSSSGATLIRCALSRDRLANHGNLKAPNRHKPDIVLVNQNKSQKSVASWRQIWGVFVVRKNALDDGREACMGQVVRHAH</sequence>
<accession>A0A316VRR1</accession>
<feature type="compositionally biased region" description="Low complexity" evidence="1">
    <location>
        <begin position="156"/>
        <end position="173"/>
    </location>
</feature>
<proteinExistence type="predicted"/>
<dbReference type="EMBL" id="KZ819421">
    <property type="protein sequence ID" value="PWN40339.1"/>
    <property type="molecule type" value="Genomic_DNA"/>
</dbReference>
<dbReference type="AlphaFoldDB" id="A0A316VRR1"/>
<evidence type="ECO:0000256" key="1">
    <source>
        <dbReference type="SAM" id="MobiDB-lite"/>
    </source>
</evidence>
<organism evidence="2 3">
    <name type="scientific">Ceraceosorus guamensis</name>
    <dbReference type="NCBI Taxonomy" id="1522189"/>
    <lineage>
        <taxon>Eukaryota</taxon>
        <taxon>Fungi</taxon>
        <taxon>Dikarya</taxon>
        <taxon>Basidiomycota</taxon>
        <taxon>Ustilaginomycotina</taxon>
        <taxon>Exobasidiomycetes</taxon>
        <taxon>Ceraceosorales</taxon>
        <taxon>Ceraceosoraceae</taxon>
        <taxon>Ceraceosorus</taxon>
    </lineage>
</organism>
<dbReference type="InParanoid" id="A0A316VRR1"/>
<feature type="compositionally biased region" description="Basic and acidic residues" evidence="1">
    <location>
        <begin position="174"/>
        <end position="190"/>
    </location>
</feature>
<feature type="compositionally biased region" description="Basic and acidic residues" evidence="1">
    <location>
        <begin position="140"/>
        <end position="155"/>
    </location>
</feature>
<keyword evidence="3" id="KW-1185">Reference proteome</keyword>